<organism evidence="11 12">
    <name type="scientific">Halomicronema hongdechloris C2206</name>
    <dbReference type="NCBI Taxonomy" id="1641165"/>
    <lineage>
        <taxon>Bacteria</taxon>
        <taxon>Bacillati</taxon>
        <taxon>Cyanobacteriota</taxon>
        <taxon>Cyanophyceae</taxon>
        <taxon>Nodosilineales</taxon>
        <taxon>Nodosilineaceae</taxon>
        <taxon>Halomicronema</taxon>
    </lineage>
</organism>
<proteinExistence type="predicted"/>
<dbReference type="PANTHER" id="PTHR43065">
    <property type="entry name" value="SENSOR HISTIDINE KINASE"/>
    <property type="match status" value="1"/>
</dbReference>
<dbReference type="GO" id="GO:0016020">
    <property type="term" value="C:membrane"/>
    <property type="evidence" value="ECO:0007669"/>
    <property type="project" value="UniProtKB-SubCell"/>
</dbReference>
<dbReference type="Pfam" id="PF00672">
    <property type="entry name" value="HAMP"/>
    <property type="match status" value="1"/>
</dbReference>
<evidence type="ECO:0000256" key="1">
    <source>
        <dbReference type="ARBA" id="ARBA00000085"/>
    </source>
</evidence>
<dbReference type="SUPFAM" id="SSF55874">
    <property type="entry name" value="ATPase domain of HSP90 chaperone/DNA topoisomerase II/histidine kinase"/>
    <property type="match status" value="1"/>
</dbReference>
<evidence type="ECO:0000256" key="7">
    <source>
        <dbReference type="ARBA" id="ARBA00023012"/>
    </source>
</evidence>
<keyword evidence="5" id="KW-0808">Transferase</keyword>
<dbReference type="InterPro" id="IPR004358">
    <property type="entry name" value="Sig_transdc_His_kin-like_C"/>
</dbReference>
<dbReference type="SMART" id="SM00387">
    <property type="entry name" value="HATPase_c"/>
    <property type="match status" value="1"/>
</dbReference>
<dbReference type="CDD" id="cd00082">
    <property type="entry name" value="HisKA"/>
    <property type="match status" value="1"/>
</dbReference>
<dbReference type="KEGG" id="hhg:XM38_047070"/>
<keyword evidence="4" id="KW-0597">Phosphoprotein</keyword>
<accession>A0A1Z3HTX0</accession>
<comment type="subcellular location">
    <subcellularLocation>
        <location evidence="2">Membrane</location>
    </subcellularLocation>
</comment>
<dbReference type="InterPro" id="IPR003660">
    <property type="entry name" value="HAMP_dom"/>
</dbReference>
<evidence type="ECO:0000313" key="11">
    <source>
        <dbReference type="EMBL" id="ASC73735.1"/>
    </source>
</evidence>
<dbReference type="Pfam" id="PF02518">
    <property type="entry name" value="HATPase_c"/>
    <property type="match status" value="1"/>
</dbReference>
<keyword evidence="6" id="KW-0418">Kinase</keyword>
<reference evidence="11 12" key="1">
    <citation type="journal article" date="2016" name="Biochim. Biophys. Acta">
        <title>Characterization of red-shifted phycobilisomes isolated from the chlorophyll f-containing cyanobacterium Halomicronema hongdechloris.</title>
        <authorList>
            <person name="Li Y."/>
            <person name="Lin Y."/>
            <person name="Garvey C.J."/>
            <person name="Birch D."/>
            <person name="Corkery R.W."/>
            <person name="Loughlin P.C."/>
            <person name="Scheer H."/>
            <person name="Willows R.D."/>
            <person name="Chen M."/>
        </authorList>
    </citation>
    <scope>NUCLEOTIDE SEQUENCE [LARGE SCALE GENOMIC DNA]</scope>
    <source>
        <strain evidence="11 12">C2206</strain>
    </source>
</reference>
<dbReference type="InterPro" id="IPR005467">
    <property type="entry name" value="His_kinase_dom"/>
</dbReference>
<dbReference type="InterPro" id="IPR003661">
    <property type="entry name" value="HisK_dim/P_dom"/>
</dbReference>
<feature type="domain" description="Histidine kinase" evidence="9">
    <location>
        <begin position="277"/>
        <end position="532"/>
    </location>
</feature>
<dbReference type="PROSITE" id="PS50109">
    <property type="entry name" value="HIS_KIN"/>
    <property type="match status" value="1"/>
</dbReference>
<evidence type="ECO:0000313" key="12">
    <source>
        <dbReference type="Proteomes" id="UP000191901"/>
    </source>
</evidence>
<dbReference type="InterPro" id="IPR036890">
    <property type="entry name" value="HATPase_C_sf"/>
</dbReference>
<protein>
    <recommendedName>
        <fullName evidence="3">histidine kinase</fullName>
        <ecNumber evidence="3">2.7.13.3</ecNumber>
    </recommendedName>
</protein>
<dbReference type="Gene3D" id="1.10.287.130">
    <property type="match status" value="1"/>
</dbReference>
<feature type="domain" description="HAMP" evidence="10">
    <location>
        <begin position="176"/>
        <end position="228"/>
    </location>
</feature>
<dbReference type="CDD" id="cd06225">
    <property type="entry name" value="HAMP"/>
    <property type="match status" value="1"/>
</dbReference>
<dbReference type="EC" id="2.7.13.3" evidence="3"/>
<keyword evidence="8" id="KW-0175">Coiled coil</keyword>
<evidence type="ECO:0000256" key="2">
    <source>
        <dbReference type="ARBA" id="ARBA00004370"/>
    </source>
</evidence>
<evidence type="ECO:0000256" key="4">
    <source>
        <dbReference type="ARBA" id="ARBA00022553"/>
    </source>
</evidence>
<dbReference type="Proteomes" id="UP000191901">
    <property type="component" value="Chromosome"/>
</dbReference>
<dbReference type="PANTHER" id="PTHR43065:SF50">
    <property type="entry name" value="HISTIDINE KINASE"/>
    <property type="match status" value="1"/>
</dbReference>
<sequence length="545" mass="59956">MTMTGLVVIAISGVTALSVQREQNTFHQEWKERASLLLDTLEVVARDPLYDLEADVLSQLISALAQNHPLLTSGHIYDSDGRIIADLHRQGPVYATQSSPLGQRLINSEPTVFIWQSQQLVAGRAIIAGEQRLGAVSIGLSTAPLQQKVARVRNQGIVIALIAGGLGASIAVVLSRSITTPLQALVVATRKIAQGDLNQQVPIQSHDELAVLAQSFNEMTSRLQQTLSLLQAHKDELEQRVQERTQALSEAIQHLQQTQTQLVQSEKMSSLGQLVAGVAHEINNPASFIHGNLTYASTYIQDLLDIITLYQRHYPNPPAGLQEAIDAVDLAFIQSDLPKLLQSMQVGSDRINEIVRSLRTFSRLEEGDFKPADIHDGIDSTLMILKHRLKMATGNGIQVVKHYAPLDPIDCRLGQLNQVFMNILTNAIDALQDQEAAPSSPSQQPPTIEIRTRSLSPDWIAIHIFNNGPSIDTEIHSKLFDPFFTTKSVGQGTGLGLSISYQIVTEHHRGRLYCHSKANWGTEFILELPTHHPDETMPDLAAADR</sequence>
<dbReference type="RefSeq" id="WP_187329515.1">
    <property type="nucleotide sequence ID" value="NZ_CP021983.2"/>
</dbReference>
<evidence type="ECO:0000256" key="3">
    <source>
        <dbReference type="ARBA" id="ARBA00012438"/>
    </source>
</evidence>
<name>A0A1Z3HTX0_9CYAN</name>
<dbReference type="EMBL" id="CP021983">
    <property type="protein sequence ID" value="ASC73735.1"/>
    <property type="molecule type" value="Genomic_DNA"/>
</dbReference>
<dbReference type="SUPFAM" id="SSF47384">
    <property type="entry name" value="Homodimeric domain of signal transducing histidine kinase"/>
    <property type="match status" value="1"/>
</dbReference>
<dbReference type="PRINTS" id="PR00344">
    <property type="entry name" value="BCTRLSENSOR"/>
</dbReference>
<dbReference type="SUPFAM" id="SSF158472">
    <property type="entry name" value="HAMP domain-like"/>
    <property type="match status" value="1"/>
</dbReference>
<dbReference type="InterPro" id="IPR036097">
    <property type="entry name" value="HisK_dim/P_sf"/>
</dbReference>
<evidence type="ECO:0000256" key="8">
    <source>
        <dbReference type="SAM" id="Coils"/>
    </source>
</evidence>
<evidence type="ECO:0000259" key="9">
    <source>
        <dbReference type="PROSITE" id="PS50109"/>
    </source>
</evidence>
<dbReference type="SMART" id="SM00304">
    <property type="entry name" value="HAMP"/>
    <property type="match status" value="1"/>
</dbReference>
<evidence type="ECO:0000256" key="6">
    <source>
        <dbReference type="ARBA" id="ARBA00022777"/>
    </source>
</evidence>
<evidence type="ECO:0000256" key="5">
    <source>
        <dbReference type="ARBA" id="ARBA00022679"/>
    </source>
</evidence>
<dbReference type="AlphaFoldDB" id="A0A1Z3HTX0"/>
<evidence type="ECO:0000259" key="10">
    <source>
        <dbReference type="PROSITE" id="PS50885"/>
    </source>
</evidence>
<dbReference type="InterPro" id="IPR003594">
    <property type="entry name" value="HATPase_dom"/>
</dbReference>
<keyword evidence="7" id="KW-0902">Two-component regulatory system</keyword>
<feature type="coiled-coil region" evidence="8">
    <location>
        <begin position="220"/>
        <end position="254"/>
    </location>
</feature>
<dbReference type="PROSITE" id="PS50885">
    <property type="entry name" value="HAMP"/>
    <property type="match status" value="1"/>
</dbReference>
<dbReference type="Gene3D" id="3.30.565.10">
    <property type="entry name" value="Histidine kinase-like ATPase, C-terminal domain"/>
    <property type="match status" value="1"/>
</dbReference>
<dbReference type="GO" id="GO:0000155">
    <property type="term" value="F:phosphorelay sensor kinase activity"/>
    <property type="evidence" value="ECO:0007669"/>
    <property type="project" value="InterPro"/>
</dbReference>
<keyword evidence="12" id="KW-1185">Reference proteome</keyword>
<dbReference type="Gene3D" id="6.10.340.10">
    <property type="match status" value="1"/>
</dbReference>
<comment type="catalytic activity">
    <reaction evidence="1">
        <text>ATP + protein L-histidine = ADP + protein N-phospho-L-histidine.</text>
        <dbReference type="EC" id="2.7.13.3"/>
    </reaction>
</comment>
<gene>
    <name evidence="11" type="ORF">XM38_047070</name>
</gene>